<dbReference type="SMR" id="A0A6C1DZL8"/>
<dbReference type="Proteomes" id="UP000501346">
    <property type="component" value="Chromosome ScXIV"/>
</dbReference>
<evidence type="ECO:0000256" key="5">
    <source>
        <dbReference type="ARBA" id="ARBA00062658"/>
    </source>
</evidence>
<keyword evidence="7" id="KW-1185">Reference proteome</keyword>
<dbReference type="PANTHER" id="PTHR28288">
    <property type="entry name" value="PROTEASE B INHIBITOR 2"/>
    <property type="match status" value="1"/>
</dbReference>
<proteinExistence type="inferred from homology"/>
<accession>A0A6C1DZL8</accession>
<dbReference type="OrthoDB" id="5518345at2759"/>
<evidence type="ECO:0000313" key="6">
    <source>
        <dbReference type="EMBL" id="QID82110.1"/>
    </source>
</evidence>
<dbReference type="EMBL" id="CP048995">
    <property type="protein sequence ID" value="QID82110.1"/>
    <property type="molecule type" value="Genomic_DNA"/>
</dbReference>
<dbReference type="FunFam" id="3.30.70.80:FF:000005">
    <property type="entry name" value="Proteinase inhibitor I2B"/>
    <property type="match status" value="1"/>
</dbReference>
<keyword evidence="1" id="KW-0646">Protease inhibitor</keyword>
<keyword evidence="2" id="KW-0722">Serine protease inhibitor</keyword>
<evidence type="ECO:0000313" key="7">
    <source>
        <dbReference type="Proteomes" id="UP000501346"/>
    </source>
</evidence>
<dbReference type="GO" id="GO:0004867">
    <property type="term" value="F:serine-type endopeptidase inhibitor activity"/>
    <property type="evidence" value="ECO:0007669"/>
    <property type="project" value="UniProtKB-KW"/>
</dbReference>
<gene>
    <name evidence="6" type="primary">PBI2_1</name>
    <name evidence="6" type="ORF">GRS66_004518</name>
</gene>
<dbReference type="Gene3D" id="3.30.70.80">
    <property type="entry name" value="Peptidase S8 propeptide/proteinase inhibitor I9"/>
    <property type="match status" value="1"/>
</dbReference>
<evidence type="ECO:0000256" key="3">
    <source>
        <dbReference type="ARBA" id="ARBA00038069"/>
    </source>
</evidence>
<dbReference type="GO" id="GO:0042144">
    <property type="term" value="P:vacuole fusion, non-autophagic"/>
    <property type="evidence" value="ECO:0007669"/>
    <property type="project" value="TreeGrafter"/>
</dbReference>
<evidence type="ECO:0000256" key="4">
    <source>
        <dbReference type="ARBA" id="ARBA00054668"/>
    </source>
</evidence>
<organism evidence="6 7">
    <name type="scientific">Saccharomyces pastorianus</name>
    <name type="common">Lager yeast</name>
    <name type="synonym">Saccharomyces cerevisiae x Saccharomyces eubayanus</name>
    <dbReference type="NCBI Taxonomy" id="27292"/>
    <lineage>
        <taxon>Eukaryota</taxon>
        <taxon>Fungi</taxon>
        <taxon>Dikarya</taxon>
        <taxon>Ascomycota</taxon>
        <taxon>Saccharomycotina</taxon>
        <taxon>Saccharomycetes</taxon>
        <taxon>Saccharomycetales</taxon>
        <taxon>Saccharomycetaceae</taxon>
        <taxon>Saccharomyces</taxon>
    </lineage>
</organism>
<evidence type="ECO:0000256" key="2">
    <source>
        <dbReference type="ARBA" id="ARBA00022900"/>
    </source>
</evidence>
<dbReference type="InterPro" id="IPR052471">
    <property type="entry name" value="PBI_I9"/>
</dbReference>
<comment type="function">
    <text evidence="4">Cytosolic inhibitor of vacuolar proteinase B (yscB), probably regulating protease B activity during limited proteolysis. PBI2 is a component of the LMA1 complex, which is involved in the facilitation of vesicle fusion such as homotypic vacuole and ER-derived COPII vesicle fusion with the Golgi.</text>
</comment>
<evidence type="ECO:0000256" key="1">
    <source>
        <dbReference type="ARBA" id="ARBA00022690"/>
    </source>
</evidence>
<protein>
    <submittedName>
        <fullName evidence="6">Protease B inhibitor 2</fullName>
    </submittedName>
</protein>
<dbReference type="SUPFAM" id="SSF54897">
    <property type="entry name" value="Protease propeptides/inhibitors"/>
    <property type="match status" value="1"/>
</dbReference>
<dbReference type="PANTHER" id="PTHR28288:SF2">
    <property type="entry name" value="PROTEASE B INHIBITOR 2"/>
    <property type="match status" value="1"/>
</dbReference>
<reference evidence="6 7" key="1">
    <citation type="journal article" date="2019" name="BMC Genomics">
        <title>Chromosome level assembly and comparative genome analysis confirm lager-brewing yeasts originated from a single hybridization.</title>
        <authorList>
            <person name="Salazar A.N."/>
            <person name="Gorter de Vries A.R."/>
            <person name="van den Broek M."/>
            <person name="Brouwers N."/>
            <person name="de la Torre Cortes P."/>
            <person name="Kuijpers N.G.A."/>
            <person name="Daran J.G."/>
            <person name="Abeel T."/>
        </authorList>
    </citation>
    <scope>NUCLEOTIDE SEQUENCE [LARGE SCALE GENOMIC DNA]</scope>
    <source>
        <strain evidence="6 7">CBS 1483</strain>
    </source>
</reference>
<comment type="similarity">
    <text evidence="3">Belongs to the protease inhibitor I9 family.</text>
</comment>
<dbReference type="AlphaFoldDB" id="A0A6C1DZL8"/>
<dbReference type="InterPro" id="IPR037045">
    <property type="entry name" value="S8pro/Inhibitor_I9_sf"/>
</dbReference>
<name>A0A6C1DZL8_SACPS</name>
<comment type="subunit">
    <text evidence="5">Part of the heterodimeric LMA1 complex together with the thioredoxin II/TRX2. LMA1 binds to the ATPase SEC18.</text>
</comment>
<sequence length="75" mass="8590">MTKNFIVTLKKNTPDVEAKKFLDSVHHAGGSIVHEFDIIKGYTIKVPDVLHLNKLKEKHNDVIENVEEDKEVHTN</sequence>